<organism evidence="2 3">
    <name type="scientific">Capnocytophaga ochracea</name>
    <dbReference type="NCBI Taxonomy" id="1018"/>
    <lineage>
        <taxon>Bacteria</taxon>
        <taxon>Pseudomonadati</taxon>
        <taxon>Bacteroidota</taxon>
        <taxon>Flavobacteriia</taxon>
        <taxon>Flavobacteriales</taxon>
        <taxon>Flavobacteriaceae</taxon>
        <taxon>Capnocytophaga</taxon>
    </lineage>
</organism>
<name>A0A2X2UWP4_CAPOC</name>
<evidence type="ECO:0000313" key="3">
    <source>
        <dbReference type="Proteomes" id="UP000250169"/>
    </source>
</evidence>
<protein>
    <submittedName>
        <fullName evidence="2">Uncharacterized protein</fullName>
    </submittedName>
</protein>
<dbReference type="EMBL" id="UAVS01000005">
    <property type="protein sequence ID" value="SQA93790.1"/>
    <property type="molecule type" value="Genomic_DNA"/>
</dbReference>
<reference evidence="2 3" key="1">
    <citation type="submission" date="2018-06" db="EMBL/GenBank/DDBJ databases">
        <authorList>
            <consortium name="Pathogen Informatics"/>
            <person name="Doyle S."/>
        </authorList>
    </citation>
    <scope>NUCLEOTIDE SEQUENCE [LARGE SCALE GENOMIC DNA]</scope>
    <source>
        <strain evidence="2 3">NCTC11545</strain>
    </source>
</reference>
<accession>A0A2X2UWP4</accession>
<dbReference type="Gene3D" id="1.20.5.1000">
    <property type="entry name" value="arf6 gtpase in complex with a specific effector, jip4"/>
    <property type="match status" value="1"/>
</dbReference>
<feature type="region of interest" description="Disordered" evidence="1">
    <location>
        <begin position="98"/>
        <end position="130"/>
    </location>
</feature>
<evidence type="ECO:0000256" key="1">
    <source>
        <dbReference type="SAM" id="MobiDB-lite"/>
    </source>
</evidence>
<evidence type="ECO:0000313" key="2">
    <source>
        <dbReference type="EMBL" id="SQA93790.1"/>
    </source>
</evidence>
<proteinExistence type="predicted"/>
<dbReference type="RefSeq" id="WP_111972558.1">
    <property type="nucleotide sequence ID" value="NZ_UAVS01000005.1"/>
</dbReference>
<dbReference type="Proteomes" id="UP000250169">
    <property type="component" value="Unassembled WGS sequence"/>
</dbReference>
<gene>
    <name evidence="2" type="ORF">NCTC11545_01167</name>
</gene>
<dbReference type="AlphaFoldDB" id="A0A2X2UWP4"/>
<sequence>MKHSKITALLALTSLDLKKPLLGGEHFTELKESQLDKIEAALEAAENAVDNTSLEQLMATLKADNETLSAEKATLTAEKEALTEQVTALTAETEKLQKELNERPAHSLPGNDGKEASEGNGLIDGYLDPNDAHNKFLNEI</sequence>